<accession>A0A1R1X9S8</accession>
<proteinExistence type="predicted"/>
<dbReference type="AlphaFoldDB" id="A0A1R1X9S8"/>
<keyword evidence="2" id="KW-1185">Reference proteome</keyword>
<dbReference type="EMBL" id="LSSN01004534">
    <property type="protein sequence ID" value="OMJ11358.1"/>
    <property type="molecule type" value="Genomic_DNA"/>
</dbReference>
<reference evidence="1 2" key="1">
    <citation type="submission" date="2017-01" db="EMBL/GenBank/DDBJ databases">
        <authorList>
            <person name="Mah S.A."/>
            <person name="Swanson W.J."/>
            <person name="Moy G.W."/>
            <person name="Vacquier V.D."/>
        </authorList>
    </citation>
    <scope>NUCLEOTIDE SEQUENCE [LARGE SCALE GENOMIC DNA]</scope>
    <source>
        <strain evidence="1 2">GSMNP</strain>
    </source>
</reference>
<dbReference type="OrthoDB" id="5610176at2759"/>
<evidence type="ECO:0000313" key="2">
    <source>
        <dbReference type="Proteomes" id="UP000187283"/>
    </source>
</evidence>
<sequence>MGIDVILASLDTESHLSITNIEMKTDSIFGRTCWTTFGKLVNVFSKITPDTFFSYLYAVSIATAPPIDCPNNTSFVPLVIGFVSRNSSVASMSI</sequence>
<dbReference type="Proteomes" id="UP000187283">
    <property type="component" value="Unassembled WGS sequence"/>
</dbReference>
<organism evidence="1 2">
    <name type="scientific">Smittium culicis</name>
    <dbReference type="NCBI Taxonomy" id="133412"/>
    <lineage>
        <taxon>Eukaryota</taxon>
        <taxon>Fungi</taxon>
        <taxon>Fungi incertae sedis</taxon>
        <taxon>Zoopagomycota</taxon>
        <taxon>Kickxellomycotina</taxon>
        <taxon>Harpellomycetes</taxon>
        <taxon>Harpellales</taxon>
        <taxon>Legeriomycetaceae</taxon>
        <taxon>Smittium</taxon>
    </lineage>
</organism>
<name>A0A1R1X9S8_9FUNG</name>
<evidence type="ECO:0000313" key="1">
    <source>
        <dbReference type="EMBL" id="OMJ11358.1"/>
    </source>
</evidence>
<protein>
    <submittedName>
        <fullName evidence="1">Uncharacterized protein</fullName>
    </submittedName>
</protein>
<gene>
    <name evidence="1" type="ORF">AYI70_g9775</name>
</gene>
<comment type="caution">
    <text evidence="1">The sequence shown here is derived from an EMBL/GenBank/DDBJ whole genome shotgun (WGS) entry which is preliminary data.</text>
</comment>